<keyword evidence="4" id="KW-1185">Reference proteome</keyword>
<dbReference type="OrthoDB" id="9815923at2"/>
<dbReference type="RefSeq" id="WP_114645674.1">
    <property type="nucleotide sequence ID" value="NZ_QQNH01000008.1"/>
</dbReference>
<dbReference type="AlphaFoldDB" id="A0A369W3M9"/>
<dbReference type="InterPro" id="IPR001173">
    <property type="entry name" value="Glyco_trans_2-like"/>
</dbReference>
<evidence type="ECO:0000313" key="3">
    <source>
        <dbReference type="EMBL" id="RDE09148.1"/>
    </source>
</evidence>
<dbReference type="EMBL" id="QQNH01000008">
    <property type="protein sequence ID" value="RDE09148.1"/>
    <property type="molecule type" value="Genomic_DNA"/>
</dbReference>
<comment type="similarity">
    <text evidence="1">Belongs to the glycosyltransferase 2 family. WaaE/KdtX subfamily.</text>
</comment>
<sequence>MSIPPKPKVSVLIQTLNEEANIAACLDCFSWCDDIVVLDSLSTDRTEEIARRYGVRWFERPFDGRASHQNWAMAHIAFKHPWVYYSDADERVPAELAAEIAQVTQEATPSVAAFRVNRRDYFEGRWIPRCTGYPLGIVRLFRPDRIRWERKANPVPIVDGEIGELKSEYHHYPFSKGLSHWVARHNTYSSYEAEETIRSLSAGGFHPRDLISRDRVVRRRALKALSFRLPARPLLKFCYFYVWKGGFLDGGPGLRYCLLQCFYEFLIVLKLRELRRGASEIEDR</sequence>
<organism evidence="3 4">
    <name type="scientific">Pelagibacterium lacus</name>
    <dbReference type="NCBI Taxonomy" id="2282655"/>
    <lineage>
        <taxon>Bacteria</taxon>
        <taxon>Pseudomonadati</taxon>
        <taxon>Pseudomonadota</taxon>
        <taxon>Alphaproteobacteria</taxon>
        <taxon>Hyphomicrobiales</taxon>
        <taxon>Devosiaceae</taxon>
        <taxon>Pelagibacterium</taxon>
    </lineage>
</organism>
<protein>
    <submittedName>
        <fullName evidence="3">Glycosyltransferase family 2 protein</fullName>
    </submittedName>
</protein>
<dbReference type="CDD" id="cd02511">
    <property type="entry name" value="Beta4Glucosyltransferase"/>
    <property type="match status" value="1"/>
</dbReference>
<dbReference type="Pfam" id="PF00535">
    <property type="entry name" value="Glycos_transf_2"/>
    <property type="match status" value="1"/>
</dbReference>
<dbReference type="InterPro" id="IPR029044">
    <property type="entry name" value="Nucleotide-diphossugar_trans"/>
</dbReference>
<dbReference type="GO" id="GO:0016740">
    <property type="term" value="F:transferase activity"/>
    <property type="evidence" value="ECO:0007669"/>
    <property type="project" value="UniProtKB-KW"/>
</dbReference>
<comment type="caution">
    <text evidence="3">The sequence shown here is derived from an EMBL/GenBank/DDBJ whole genome shotgun (WGS) entry which is preliminary data.</text>
</comment>
<dbReference type="SUPFAM" id="SSF53448">
    <property type="entry name" value="Nucleotide-diphospho-sugar transferases"/>
    <property type="match status" value="1"/>
</dbReference>
<dbReference type="PANTHER" id="PTHR43630">
    <property type="entry name" value="POLY-BETA-1,6-N-ACETYL-D-GLUCOSAMINE SYNTHASE"/>
    <property type="match status" value="1"/>
</dbReference>
<feature type="domain" description="Glycosyltransferase 2-like" evidence="2">
    <location>
        <begin position="10"/>
        <end position="129"/>
    </location>
</feature>
<evidence type="ECO:0000313" key="4">
    <source>
        <dbReference type="Proteomes" id="UP000253759"/>
    </source>
</evidence>
<reference evidence="4" key="1">
    <citation type="submission" date="2018-07" db="EMBL/GenBank/DDBJ databases">
        <authorList>
            <person name="Liu B.-T."/>
            <person name="Du Z."/>
        </authorList>
    </citation>
    <scope>NUCLEOTIDE SEQUENCE [LARGE SCALE GENOMIC DNA]</scope>
    <source>
        <strain evidence="4">XYN52</strain>
    </source>
</reference>
<gene>
    <name evidence="3" type="ORF">DVH29_08130</name>
</gene>
<evidence type="ECO:0000259" key="2">
    <source>
        <dbReference type="Pfam" id="PF00535"/>
    </source>
</evidence>
<keyword evidence="3" id="KW-0808">Transferase</keyword>
<dbReference type="Proteomes" id="UP000253759">
    <property type="component" value="Unassembled WGS sequence"/>
</dbReference>
<dbReference type="PANTHER" id="PTHR43630:SF2">
    <property type="entry name" value="GLYCOSYLTRANSFERASE"/>
    <property type="match status" value="1"/>
</dbReference>
<name>A0A369W3M9_9HYPH</name>
<proteinExistence type="inferred from homology"/>
<evidence type="ECO:0000256" key="1">
    <source>
        <dbReference type="ARBA" id="ARBA00038494"/>
    </source>
</evidence>
<accession>A0A369W3M9</accession>
<dbReference type="Gene3D" id="3.90.550.10">
    <property type="entry name" value="Spore Coat Polysaccharide Biosynthesis Protein SpsA, Chain A"/>
    <property type="match status" value="1"/>
</dbReference>